<dbReference type="SUPFAM" id="SSF54631">
    <property type="entry name" value="CBS-domain pair"/>
    <property type="match status" value="1"/>
</dbReference>
<dbReference type="CDD" id="cd02205">
    <property type="entry name" value="CBS_pair_SF"/>
    <property type="match status" value="1"/>
</dbReference>
<dbReference type="InterPro" id="IPR046342">
    <property type="entry name" value="CBS_dom_sf"/>
</dbReference>
<dbReference type="RefSeq" id="WP_011971875.1">
    <property type="nucleotide sequence ID" value="NC_009634.1"/>
</dbReference>
<dbReference type="Proteomes" id="UP000001107">
    <property type="component" value="Chromosome"/>
</dbReference>
<dbReference type="HOGENOM" id="CLU_1551886_0_0_2"/>
<dbReference type="OrthoDB" id="85365at2157"/>
<dbReference type="SMART" id="SM00116">
    <property type="entry name" value="CBS"/>
    <property type="match status" value="2"/>
</dbReference>
<dbReference type="eggNOG" id="arCOG05097">
    <property type="taxonomic scope" value="Archaea"/>
</dbReference>
<dbReference type="PROSITE" id="PS51371">
    <property type="entry name" value="CBS"/>
    <property type="match status" value="1"/>
</dbReference>
<protein>
    <submittedName>
        <fullName evidence="5">Signal transduction protein with CBS domains</fullName>
    </submittedName>
</protein>
<dbReference type="PANTHER" id="PTHR43080">
    <property type="entry name" value="CBS DOMAIN-CONTAINING PROTEIN CBSX3, MITOCHONDRIAL"/>
    <property type="match status" value="1"/>
</dbReference>
<evidence type="ECO:0000259" key="4">
    <source>
        <dbReference type="PROSITE" id="PS51371"/>
    </source>
</evidence>
<evidence type="ECO:0000256" key="3">
    <source>
        <dbReference type="PROSITE-ProRule" id="PRU00703"/>
    </source>
</evidence>
<dbReference type="AlphaFoldDB" id="A6UN99"/>
<reference evidence="5" key="1">
    <citation type="submission" date="2007-06" db="EMBL/GenBank/DDBJ databases">
        <title>Complete sequence of Methanococcus vannielii SB.</title>
        <authorList>
            <consortium name="US DOE Joint Genome Institute"/>
            <person name="Copeland A."/>
            <person name="Lucas S."/>
            <person name="Lapidus A."/>
            <person name="Barry K."/>
            <person name="Glavina del Rio T."/>
            <person name="Dalin E."/>
            <person name="Tice H."/>
            <person name="Pitluck S."/>
            <person name="Chain P."/>
            <person name="Malfatti S."/>
            <person name="Shin M."/>
            <person name="Vergez L."/>
            <person name="Schmutz J."/>
            <person name="Larimer F."/>
            <person name="Land M."/>
            <person name="Hauser L."/>
            <person name="Kyrpides N."/>
            <person name="Anderson I."/>
            <person name="Sieprawska-Lupa M."/>
            <person name="Whitman W.B."/>
            <person name="Richardson P."/>
        </authorList>
    </citation>
    <scope>NUCLEOTIDE SEQUENCE [LARGE SCALE GENOMIC DNA]</scope>
    <source>
        <strain evidence="5">SB</strain>
    </source>
</reference>
<keyword evidence="1" id="KW-0677">Repeat</keyword>
<sequence>MKNLESAISKYHSIKIKHILPPPKTMPVLCFDSKIMEVLEILKTRHHVWVIDCKEDGKLIGVIRYLDVINFLMPPEKHSMFIGNSKKAFVSAFSGAETAGDVMEKSAVTINHEKTVLESLEKMKNYNLQLLAVVNDENRLIGEISLRILINKFLELCF</sequence>
<keyword evidence="2 3" id="KW-0129">CBS domain</keyword>
<dbReference type="EMBL" id="CP000742">
    <property type="protein sequence ID" value="ABR53971.1"/>
    <property type="molecule type" value="Genomic_DNA"/>
</dbReference>
<feature type="domain" description="CBS" evidence="4">
    <location>
        <begin position="103"/>
        <end position="158"/>
    </location>
</feature>
<gene>
    <name evidence="5" type="ordered locus">Mevan_0057</name>
</gene>
<name>A6UN99_METVS</name>
<dbReference type="GeneID" id="5325439"/>
<evidence type="ECO:0000256" key="1">
    <source>
        <dbReference type="ARBA" id="ARBA00022737"/>
    </source>
</evidence>
<dbReference type="Gene3D" id="3.10.580.10">
    <property type="entry name" value="CBS-domain"/>
    <property type="match status" value="1"/>
</dbReference>
<accession>A6UN99</accession>
<proteinExistence type="predicted"/>
<evidence type="ECO:0000256" key="2">
    <source>
        <dbReference type="ARBA" id="ARBA00023122"/>
    </source>
</evidence>
<dbReference type="KEGG" id="mvn:Mevan_0057"/>
<evidence type="ECO:0000313" key="6">
    <source>
        <dbReference type="Proteomes" id="UP000001107"/>
    </source>
</evidence>
<keyword evidence="6" id="KW-1185">Reference proteome</keyword>
<dbReference type="Pfam" id="PF00571">
    <property type="entry name" value="CBS"/>
    <property type="match status" value="2"/>
</dbReference>
<dbReference type="STRING" id="406327.Mevan_0057"/>
<organism evidence="5 6">
    <name type="scientific">Methanococcus vannielii (strain ATCC 35089 / DSM 1224 / JCM 13029 / OCM 148 / SB)</name>
    <dbReference type="NCBI Taxonomy" id="406327"/>
    <lineage>
        <taxon>Archaea</taxon>
        <taxon>Methanobacteriati</taxon>
        <taxon>Methanobacteriota</taxon>
        <taxon>Methanomada group</taxon>
        <taxon>Methanococci</taxon>
        <taxon>Methanococcales</taxon>
        <taxon>Methanococcaceae</taxon>
        <taxon>Methanococcus</taxon>
    </lineage>
</organism>
<dbReference type="PANTHER" id="PTHR43080:SF2">
    <property type="entry name" value="CBS DOMAIN-CONTAINING PROTEIN"/>
    <property type="match status" value="1"/>
</dbReference>
<dbReference type="InterPro" id="IPR000644">
    <property type="entry name" value="CBS_dom"/>
</dbReference>
<dbReference type="InterPro" id="IPR051257">
    <property type="entry name" value="Diverse_CBS-Domain"/>
</dbReference>
<evidence type="ECO:0000313" key="5">
    <source>
        <dbReference type="EMBL" id="ABR53971.1"/>
    </source>
</evidence>